<evidence type="ECO:0000313" key="2">
    <source>
        <dbReference type="Proteomes" id="UP000306584"/>
    </source>
</evidence>
<organism evidence="1 2">
    <name type="scientific">Aureobasidium pullulans</name>
    <name type="common">Black yeast</name>
    <name type="synonym">Pullularia pullulans</name>
    <dbReference type="NCBI Taxonomy" id="5580"/>
    <lineage>
        <taxon>Eukaryota</taxon>
        <taxon>Fungi</taxon>
        <taxon>Dikarya</taxon>
        <taxon>Ascomycota</taxon>
        <taxon>Pezizomycotina</taxon>
        <taxon>Dothideomycetes</taxon>
        <taxon>Dothideomycetidae</taxon>
        <taxon>Dothideales</taxon>
        <taxon>Saccotheciaceae</taxon>
        <taxon>Aureobasidium</taxon>
    </lineage>
</organism>
<gene>
    <name evidence="1" type="ORF">D6D01_04012</name>
</gene>
<proteinExistence type="predicted"/>
<dbReference type="Proteomes" id="UP000306584">
    <property type="component" value="Unassembled WGS sequence"/>
</dbReference>
<sequence length="451" mass="51774">MLQAVDFYLSIYTPQTDNMAANTPPVVFVSSKAKYLIHMLDKNDLMSFAHAIEEYEGKYSPSNSKRVSIPHLGSLDVEPSPQGDLLSILNNSLIADLKDRKFKLHTWNHVETHDFLIADKASPRKIGIYINYLATRDGGGLTIPEYERYFEAMLSVIDNRRIPSDPTRDLVDECDQFYMRHTGSRVSDVPKMQDSCYKHRGDFNLKQRQLIAEAKAQGATEIRLPGEAGYSDECDERIREHDRLRGSANFFRLARCVLGCLWPGRFSLYSIILFRVNQFKDADVGESMASHIGATYAAYGGFNFVQAGVQILTAHRLNQDDFRQAARNLPGMIKFMKRNLKEELEYWRNINNMRRDRLNVINHFIGCRDLDEAFKKKLEVVKRLDFKKDLERCQRRIKRIAKFAEAKDTEAEMALMKIKGLAKSLGILKPVYQETQAGESVWNMSQFTSQG</sequence>
<dbReference type="AlphaFoldDB" id="A0A4S9LF02"/>
<protein>
    <submittedName>
        <fullName evidence="1">Uncharacterized protein</fullName>
    </submittedName>
</protein>
<comment type="caution">
    <text evidence="1">The sequence shown here is derived from an EMBL/GenBank/DDBJ whole genome shotgun (WGS) entry which is preliminary data.</text>
</comment>
<accession>A0A4S9LF02</accession>
<reference evidence="1 2" key="1">
    <citation type="submission" date="2018-10" db="EMBL/GenBank/DDBJ databases">
        <title>Fifty Aureobasidium pullulans genomes reveal a recombining polyextremotolerant generalist.</title>
        <authorList>
            <person name="Gostincar C."/>
            <person name="Turk M."/>
            <person name="Zajc J."/>
            <person name="Gunde-Cimerman N."/>
        </authorList>
    </citation>
    <scope>NUCLEOTIDE SEQUENCE [LARGE SCALE GENOMIC DNA]</scope>
    <source>
        <strain evidence="1 2">EXF-6604</strain>
    </source>
</reference>
<name>A0A4S9LF02_AURPU</name>
<dbReference type="EMBL" id="QZBD01000123">
    <property type="protein sequence ID" value="THY28021.1"/>
    <property type="molecule type" value="Genomic_DNA"/>
</dbReference>
<evidence type="ECO:0000313" key="1">
    <source>
        <dbReference type="EMBL" id="THY28021.1"/>
    </source>
</evidence>